<feature type="transmembrane region" description="Helical" evidence="1">
    <location>
        <begin position="487"/>
        <end position="505"/>
    </location>
</feature>
<organism evidence="2 3">
    <name type="scientific">Nonomuraea antimicrobica</name>
    <dbReference type="NCBI Taxonomy" id="561173"/>
    <lineage>
        <taxon>Bacteria</taxon>
        <taxon>Bacillati</taxon>
        <taxon>Actinomycetota</taxon>
        <taxon>Actinomycetes</taxon>
        <taxon>Streptosporangiales</taxon>
        <taxon>Streptosporangiaceae</taxon>
        <taxon>Nonomuraea</taxon>
    </lineage>
</organism>
<protein>
    <recommendedName>
        <fullName evidence="4">ABC-2 family transporter protein</fullName>
    </recommendedName>
</protein>
<keyword evidence="1" id="KW-0812">Transmembrane</keyword>
<feature type="transmembrane region" description="Helical" evidence="1">
    <location>
        <begin position="21"/>
        <end position="42"/>
    </location>
</feature>
<proteinExistence type="predicted"/>
<evidence type="ECO:0008006" key="4">
    <source>
        <dbReference type="Google" id="ProtNLM"/>
    </source>
</evidence>
<keyword evidence="1" id="KW-1133">Transmembrane helix</keyword>
<evidence type="ECO:0000313" key="2">
    <source>
        <dbReference type="EMBL" id="GAA3653069.1"/>
    </source>
</evidence>
<sequence length="513" mass="52954">MTGGRDGFPQLVRAEWTKLRTVRGWVAGLVAAALAIVLFGLLSATASHSSCSEGPVEVPCPTPPLGPGGVAVEDRFYFVSQELDGDGAITARVTSMSGQIRLPDVTPGVRNVVPGVVPWAKAGVMVKAGAEQGASYAAVMVTGDHGVRMQHDFTEDVAGSPGGVSPAEPRWLRLTRAGDTLTGEESRDGKRWTGVGTAHLAGLPARVRIGLFAASPGDVTLVRNTLGGSASASRFTEMTAVMDEVAVRGATAGGDWRRDDVGVSLKLDGTPHHPGGLVRNGGTFTVTGTGDIAPDSHQGTVERTLAGALVALIVVIVVAVLFVTAEYRRGLIRTTLLATPRRGRVLAAKAVVVGVATFVPALVAAAVTLPIGRDVLSGNGIFTLPVGTLTELRVIAGVAGLLAVAAVFALALGALFRRSATALIVAIVALVVPYVLATASILPDEAARWLLRLTPAAGFAIQQSVPAYEQVISHYAPASGYFPLPPWGGFAVTCAYAALALGLAVRRLNREDV</sequence>
<feature type="transmembrane region" description="Helical" evidence="1">
    <location>
        <begin position="423"/>
        <end position="442"/>
    </location>
</feature>
<gene>
    <name evidence="2" type="ORF">GCM10022224_015070</name>
</gene>
<feature type="transmembrane region" description="Helical" evidence="1">
    <location>
        <begin position="305"/>
        <end position="325"/>
    </location>
</feature>
<dbReference type="EMBL" id="BAAAZP010000022">
    <property type="protein sequence ID" value="GAA3653069.1"/>
    <property type="molecule type" value="Genomic_DNA"/>
</dbReference>
<accession>A0ABP7B8R6</accession>
<comment type="caution">
    <text evidence="2">The sequence shown here is derived from an EMBL/GenBank/DDBJ whole genome shotgun (WGS) entry which is preliminary data.</text>
</comment>
<keyword evidence="1" id="KW-0472">Membrane</keyword>
<feature type="transmembrane region" description="Helical" evidence="1">
    <location>
        <begin position="346"/>
        <end position="372"/>
    </location>
</feature>
<keyword evidence="3" id="KW-1185">Reference proteome</keyword>
<evidence type="ECO:0000313" key="3">
    <source>
        <dbReference type="Proteomes" id="UP001500902"/>
    </source>
</evidence>
<dbReference type="Gene3D" id="2.60.120.200">
    <property type="match status" value="1"/>
</dbReference>
<dbReference type="Proteomes" id="UP001500902">
    <property type="component" value="Unassembled WGS sequence"/>
</dbReference>
<name>A0ABP7B8R6_9ACTN</name>
<feature type="transmembrane region" description="Helical" evidence="1">
    <location>
        <begin position="392"/>
        <end position="416"/>
    </location>
</feature>
<evidence type="ECO:0000256" key="1">
    <source>
        <dbReference type="SAM" id="Phobius"/>
    </source>
</evidence>
<dbReference type="RefSeq" id="WP_344874370.1">
    <property type="nucleotide sequence ID" value="NZ_BAAAZP010000022.1"/>
</dbReference>
<reference evidence="3" key="1">
    <citation type="journal article" date="2019" name="Int. J. Syst. Evol. Microbiol.">
        <title>The Global Catalogue of Microorganisms (GCM) 10K type strain sequencing project: providing services to taxonomists for standard genome sequencing and annotation.</title>
        <authorList>
            <consortium name="The Broad Institute Genomics Platform"/>
            <consortium name="The Broad Institute Genome Sequencing Center for Infectious Disease"/>
            <person name="Wu L."/>
            <person name="Ma J."/>
        </authorList>
    </citation>
    <scope>NUCLEOTIDE SEQUENCE [LARGE SCALE GENOMIC DNA]</scope>
    <source>
        <strain evidence="3">JCM 16904</strain>
    </source>
</reference>